<evidence type="ECO:0000259" key="4">
    <source>
        <dbReference type="Pfam" id="PF25973"/>
    </source>
</evidence>
<keyword evidence="3" id="KW-0472">Membrane</keyword>
<dbReference type="SUPFAM" id="SSF111369">
    <property type="entry name" value="HlyD-like secretion proteins"/>
    <property type="match status" value="1"/>
</dbReference>
<proteinExistence type="predicted"/>
<evidence type="ECO:0000256" key="3">
    <source>
        <dbReference type="SAM" id="Phobius"/>
    </source>
</evidence>
<dbReference type="Gene3D" id="2.40.30.170">
    <property type="match status" value="1"/>
</dbReference>
<dbReference type="Pfam" id="PF25973">
    <property type="entry name" value="BSH_CzcB"/>
    <property type="match status" value="1"/>
</dbReference>
<feature type="coiled-coil region" evidence="2">
    <location>
        <begin position="443"/>
        <end position="518"/>
    </location>
</feature>
<sequence length="698" mass="77680">MPEETIDAGLLEQTKNQIRKLVAEIADLAESDVQPAEFYGEFLNRAVAATAASGGAFWLLDGRGGLRLQYQLDFAQTGLMDGRVKTAPHDALLGCMIQATQPQVIPPGAVIEGMPQAFNPTHLTVILAPLIVDKQVVGLLEILMDPSRRAAQQKSTLRFVGDLTDLAANYLKNRQMRQMVSQQRMWNQLETFTHQIHHTLDFKETCYAVVNDGKRLVGCDRLSVALKLSGRTLVEAISGQEVVEQRSNQVRELTKLCKAVLRSGEDLVYTGHTEGFAPDIRDALELYVDESGSKAVAVVLLYKPEKEEGTERKEKVAYGCLIAEQIGDEVAPTDMHARTEVVSRHASTALWNAQEHHRIFLRPVLKAMGSPWRLLRGRTLAKILAVLALVVAIIAALTFVPWNLRIEGRGSLLPEKRSIVYAPNPGIIVDVPVEHGGHVKQGEVIARLDSRELEKELKKLQAEYNKANSQGLILRQQEQAANQREQNKQEALQLEAQLTEAQITARSTKEQIDITKEQIQAMSVVAPHDGIITTWQVKQNLLGRPVDIGTELLQLAETDGEWVLEVEVPDDDMGPILAAQSKLDAEVAAGAKPAGSALSAYFVVMTEPEHRYQGYIRRIASKAETKTESAEQRHTVKVVVGFNDAVRNEFLARNQEFRPGAEVRARIDCGDARLAYVLFRKVVQVWHESVLFRWPFLR</sequence>
<dbReference type="Gene3D" id="2.40.50.100">
    <property type="match status" value="1"/>
</dbReference>
<feature type="domain" description="CzcB-like barrel-sandwich hybrid" evidence="4">
    <location>
        <begin position="420"/>
        <end position="556"/>
    </location>
</feature>
<keyword evidence="6" id="KW-1185">Reference proteome</keyword>
<dbReference type="Proteomes" id="UP001216907">
    <property type="component" value="Unassembled WGS sequence"/>
</dbReference>
<evidence type="ECO:0000313" key="6">
    <source>
        <dbReference type="Proteomes" id="UP001216907"/>
    </source>
</evidence>
<evidence type="ECO:0000256" key="2">
    <source>
        <dbReference type="SAM" id="Coils"/>
    </source>
</evidence>
<name>A0ABT6F596_9BACT</name>
<dbReference type="InterPro" id="IPR051909">
    <property type="entry name" value="MFP_Cation_Efflux"/>
</dbReference>
<dbReference type="InterPro" id="IPR029016">
    <property type="entry name" value="GAF-like_dom_sf"/>
</dbReference>
<accession>A0ABT6F596</accession>
<dbReference type="EMBL" id="JARRAG010000001">
    <property type="protein sequence ID" value="MDG3002748.1"/>
    <property type="molecule type" value="Genomic_DNA"/>
</dbReference>
<keyword evidence="1" id="KW-0813">Transport</keyword>
<keyword evidence="2" id="KW-0175">Coiled coil</keyword>
<evidence type="ECO:0000256" key="1">
    <source>
        <dbReference type="ARBA" id="ARBA00022448"/>
    </source>
</evidence>
<dbReference type="SUPFAM" id="SSF55781">
    <property type="entry name" value="GAF domain-like"/>
    <property type="match status" value="1"/>
</dbReference>
<dbReference type="Gene3D" id="1.10.287.470">
    <property type="entry name" value="Helix hairpin bin"/>
    <property type="match status" value="1"/>
</dbReference>
<keyword evidence="3" id="KW-1133">Transmembrane helix</keyword>
<comment type="caution">
    <text evidence="5">The sequence shown here is derived from an EMBL/GenBank/DDBJ whole genome shotgun (WGS) entry which is preliminary data.</text>
</comment>
<dbReference type="InterPro" id="IPR058647">
    <property type="entry name" value="BSH_CzcB-like"/>
</dbReference>
<dbReference type="RefSeq" id="WP_277859112.1">
    <property type="nucleotide sequence ID" value="NZ_JARRAG010000001.1"/>
</dbReference>
<dbReference type="Gene3D" id="3.30.450.40">
    <property type="match status" value="1"/>
</dbReference>
<gene>
    <name evidence="5" type="ORF">PZE19_03015</name>
</gene>
<organism evidence="5 6">
    <name type="scientific">Paludisphaera mucosa</name>
    <dbReference type="NCBI Taxonomy" id="3030827"/>
    <lineage>
        <taxon>Bacteria</taxon>
        <taxon>Pseudomonadati</taxon>
        <taxon>Planctomycetota</taxon>
        <taxon>Planctomycetia</taxon>
        <taxon>Isosphaerales</taxon>
        <taxon>Isosphaeraceae</taxon>
        <taxon>Paludisphaera</taxon>
    </lineage>
</organism>
<keyword evidence="3" id="KW-0812">Transmembrane</keyword>
<evidence type="ECO:0000313" key="5">
    <source>
        <dbReference type="EMBL" id="MDG3002748.1"/>
    </source>
</evidence>
<dbReference type="PANTHER" id="PTHR30097">
    <property type="entry name" value="CATION EFFLUX SYSTEM PROTEIN CUSB"/>
    <property type="match status" value="1"/>
</dbReference>
<dbReference type="PANTHER" id="PTHR30097:SF4">
    <property type="entry name" value="SLR6042 PROTEIN"/>
    <property type="match status" value="1"/>
</dbReference>
<reference evidence="5 6" key="1">
    <citation type="submission" date="2023-03" db="EMBL/GenBank/DDBJ databases">
        <title>Paludisphaera mucosa sp. nov. a novel planctomycete from northern fen.</title>
        <authorList>
            <person name="Ivanova A."/>
        </authorList>
    </citation>
    <scope>NUCLEOTIDE SEQUENCE [LARGE SCALE GENOMIC DNA]</scope>
    <source>
        <strain evidence="5 6">Pla2</strain>
    </source>
</reference>
<protein>
    <submittedName>
        <fullName evidence="5">Biotin/lipoyl-binding protein</fullName>
    </submittedName>
</protein>
<feature type="transmembrane region" description="Helical" evidence="3">
    <location>
        <begin position="383"/>
        <end position="404"/>
    </location>
</feature>